<comment type="caution">
    <text evidence="1">The sequence shown here is derived from an EMBL/GenBank/DDBJ whole genome shotgun (WGS) entry which is preliminary data.</text>
</comment>
<dbReference type="EMBL" id="VUJX02000003">
    <property type="protein sequence ID" value="KAL0940111.1"/>
    <property type="molecule type" value="Genomic_DNA"/>
</dbReference>
<reference evidence="1 2" key="1">
    <citation type="journal article" date="2020" name="Phytopathology">
        <title>Genome Sequence Resources of Colletotrichum truncatum, C. plurivorum, C. musicola, and C. sojae: Four Species Pathogenic to Soybean (Glycine max).</title>
        <authorList>
            <person name="Rogerio F."/>
            <person name="Boufleur T.R."/>
            <person name="Ciampi-Guillardi M."/>
            <person name="Sukno S.A."/>
            <person name="Thon M.R."/>
            <person name="Massola Junior N.S."/>
            <person name="Baroncelli R."/>
        </authorList>
    </citation>
    <scope>NUCLEOTIDE SEQUENCE [LARGE SCALE GENOMIC DNA]</scope>
    <source>
        <strain evidence="1 2">CMES1059</strain>
    </source>
</reference>
<gene>
    <name evidence="1" type="ORF">CTRU02_206721</name>
</gene>
<keyword evidence="2" id="KW-1185">Reference proteome</keyword>
<organism evidence="1 2">
    <name type="scientific">Colletotrichum truncatum</name>
    <name type="common">Anthracnose fungus</name>
    <name type="synonym">Colletotrichum capsici</name>
    <dbReference type="NCBI Taxonomy" id="5467"/>
    <lineage>
        <taxon>Eukaryota</taxon>
        <taxon>Fungi</taxon>
        <taxon>Dikarya</taxon>
        <taxon>Ascomycota</taxon>
        <taxon>Pezizomycotina</taxon>
        <taxon>Sordariomycetes</taxon>
        <taxon>Hypocreomycetidae</taxon>
        <taxon>Glomerellales</taxon>
        <taxon>Glomerellaceae</taxon>
        <taxon>Colletotrichum</taxon>
        <taxon>Colletotrichum truncatum species complex</taxon>
    </lineage>
</organism>
<name>A0ACC3Z7Q3_COLTU</name>
<dbReference type="Proteomes" id="UP000805649">
    <property type="component" value="Unassembled WGS sequence"/>
</dbReference>
<evidence type="ECO:0000313" key="1">
    <source>
        <dbReference type="EMBL" id="KAL0940111.1"/>
    </source>
</evidence>
<proteinExistence type="predicted"/>
<evidence type="ECO:0000313" key="2">
    <source>
        <dbReference type="Proteomes" id="UP000805649"/>
    </source>
</evidence>
<accession>A0ACC3Z7Q3</accession>
<protein>
    <submittedName>
        <fullName evidence="1">Activator of stress gene 3</fullName>
    </submittedName>
</protein>
<sequence length="782" mass="85946">MQPERKYRSILPGPPAKSPKSLTDDNAEAASSTGGVAGGQEGTKRKRRATTKACNSCREKKIGCNGLQPCNHCQRRGLACEYATISKTILNSIPSGMKLLDETTAKTHRYAAELISILRSLPDNQVRDILQQLRAGRDASVIVASLRGHLHSAYDVSFHGMLHGVPPPDQNSLEFELMVRHATVYSPWAPTELPHLDFELPSRPSHTLSVDSPSTAVSPMSTDTPSPLPPTDSDPHSSSGRARFGHPEPRESSSSSVGLGVPGRAGSRETVLVDPPALCDERLRKLDASAWTNVPIPNDAAKRAISLYLETDHAITALFDADLFLNDMISGSTRFCSRPFFSSLLSWACQGYTAYDLEAAGWSYALYDEATRLLEEESALGLGTPSTIAALLYLSMSSMCHAKNTMDSPKHLEDAISLAKGMGMFGIADEGMDEDWPDGAADMSWRRALAQTAWGSFVYITIHCTHNQTCKIAYPPRIPIPGGANETGEPEDNQRPSAFVGQTFLSLCKLVLIAHDMIWMNYASSSSKTTVHSLVESMELIYRRYLEWANELPLELIHSGESPHHVLLLHTYFHAFVLDLFRPLIRHNDAMRIRLESFTSQQASPEAVCCASATQLRWIAITYFQNCASASHSFIWNTALLYVANAALREQPHAIDSSERRSHFRTCILGYQKLQRCFRLPQGIVRGLLSMVLRQGLMASSEARAIIRDTDEKGKHHPVSDRVSAPFVVDLDLCMVDRAAAFVDELAAEFDELAILNEFTMVTSAREGPEVSSEAVASDAEG</sequence>